<evidence type="ECO:0000256" key="1">
    <source>
        <dbReference type="SAM" id="MobiDB-lite"/>
    </source>
</evidence>
<reference evidence="2" key="1">
    <citation type="journal article" date="2019" name="bioRxiv">
        <title>The Genome of the Zebra Mussel, Dreissena polymorpha: A Resource for Invasive Species Research.</title>
        <authorList>
            <person name="McCartney M.A."/>
            <person name="Auch B."/>
            <person name="Kono T."/>
            <person name="Mallez S."/>
            <person name="Zhang Y."/>
            <person name="Obille A."/>
            <person name="Becker A."/>
            <person name="Abrahante J.E."/>
            <person name="Garbe J."/>
            <person name="Badalamenti J.P."/>
            <person name="Herman A."/>
            <person name="Mangelson H."/>
            <person name="Liachko I."/>
            <person name="Sullivan S."/>
            <person name="Sone E.D."/>
            <person name="Koren S."/>
            <person name="Silverstein K.A.T."/>
            <person name="Beckman K.B."/>
            <person name="Gohl D.M."/>
        </authorList>
    </citation>
    <scope>NUCLEOTIDE SEQUENCE</scope>
    <source>
        <strain evidence="2">Duluth1</strain>
        <tissue evidence="2">Whole animal</tissue>
    </source>
</reference>
<dbReference type="AlphaFoldDB" id="A0A9D4N7E0"/>
<keyword evidence="3" id="KW-1185">Reference proteome</keyword>
<gene>
    <name evidence="2" type="ORF">DPMN_015227</name>
</gene>
<comment type="caution">
    <text evidence="2">The sequence shown here is derived from an EMBL/GenBank/DDBJ whole genome shotgun (WGS) entry which is preliminary data.</text>
</comment>
<name>A0A9D4N7E0_DREPO</name>
<proteinExistence type="predicted"/>
<dbReference type="Proteomes" id="UP000828390">
    <property type="component" value="Unassembled WGS sequence"/>
</dbReference>
<feature type="region of interest" description="Disordered" evidence="1">
    <location>
        <begin position="1"/>
        <end position="73"/>
    </location>
</feature>
<sequence length="73" mass="8519">MTASREPPVQRPAGYPREPALRQWQPPPSQWPSHVTNSPDKWDSMDRPKVQQQFPDMNIAFPSPESRNQQRPQ</sequence>
<dbReference type="EMBL" id="JAIWYP010000001">
    <property type="protein sequence ID" value="KAH3891138.1"/>
    <property type="molecule type" value="Genomic_DNA"/>
</dbReference>
<organism evidence="2 3">
    <name type="scientific">Dreissena polymorpha</name>
    <name type="common">Zebra mussel</name>
    <name type="synonym">Mytilus polymorpha</name>
    <dbReference type="NCBI Taxonomy" id="45954"/>
    <lineage>
        <taxon>Eukaryota</taxon>
        <taxon>Metazoa</taxon>
        <taxon>Spiralia</taxon>
        <taxon>Lophotrochozoa</taxon>
        <taxon>Mollusca</taxon>
        <taxon>Bivalvia</taxon>
        <taxon>Autobranchia</taxon>
        <taxon>Heteroconchia</taxon>
        <taxon>Euheterodonta</taxon>
        <taxon>Imparidentia</taxon>
        <taxon>Neoheterodontei</taxon>
        <taxon>Myida</taxon>
        <taxon>Dreissenoidea</taxon>
        <taxon>Dreissenidae</taxon>
        <taxon>Dreissena</taxon>
    </lineage>
</organism>
<evidence type="ECO:0000313" key="2">
    <source>
        <dbReference type="EMBL" id="KAH3891138.1"/>
    </source>
</evidence>
<reference evidence="2" key="2">
    <citation type="submission" date="2020-11" db="EMBL/GenBank/DDBJ databases">
        <authorList>
            <person name="McCartney M.A."/>
            <person name="Auch B."/>
            <person name="Kono T."/>
            <person name="Mallez S."/>
            <person name="Becker A."/>
            <person name="Gohl D.M."/>
            <person name="Silverstein K.A.T."/>
            <person name="Koren S."/>
            <person name="Bechman K.B."/>
            <person name="Herman A."/>
            <person name="Abrahante J.E."/>
            <person name="Garbe J."/>
        </authorList>
    </citation>
    <scope>NUCLEOTIDE SEQUENCE</scope>
    <source>
        <strain evidence="2">Duluth1</strain>
        <tissue evidence="2">Whole animal</tissue>
    </source>
</reference>
<feature type="compositionally biased region" description="Basic and acidic residues" evidence="1">
    <location>
        <begin position="40"/>
        <end position="49"/>
    </location>
</feature>
<protein>
    <submittedName>
        <fullName evidence="2">Uncharacterized protein</fullName>
    </submittedName>
</protein>
<evidence type="ECO:0000313" key="3">
    <source>
        <dbReference type="Proteomes" id="UP000828390"/>
    </source>
</evidence>
<accession>A0A9D4N7E0</accession>